<gene>
    <name evidence="2" type="ORF">SAMN02744124_01492</name>
</gene>
<dbReference type="Proteomes" id="UP000192939">
    <property type="component" value="Unassembled WGS sequence"/>
</dbReference>
<keyword evidence="3" id="KW-1185">Reference proteome</keyword>
<evidence type="ECO:0000313" key="3">
    <source>
        <dbReference type="Proteomes" id="UP000192939"/>
    </source>
</evidence>
<reference evidence="2 3" key="1">
    <citation type="submission" date="2017-04" db="EMBL/GenBank/DDBJ databases">
        <authorList>
            <person name="Varghese N."/>
            <person name="Submissions S."/>
        </authorList>
    </citation>
    <scope>NUCLEOTIDE SEQUENCE [LARGE SCALE GENOMIC DNA]</scope>
    <source>
        <strain evidence="2 3">J12</strain>
    </source>
</reference>
<evidence type="ECO:0000256" key="1">
    <source>
        <dbReference type="SAM" id="MobiDB-lite"/>
    </source>
</evidence>
<evidence type="ECO:0000313" key="2">
    <source>
        <dbReference type="EMBL" id="SMF13417.1"/>
    </source>
</evidence>
<sequence>MDDAGKLGADGGPVDAVTEFDSLEGGFYRHAGPEGKGSSDFNLKKELDAS</sequence>
<organism evidence="2 3">
    <name type="scientific">Paenibacillus barengoltzii J12</name>
    <dbReference type="NCBI Taxonomy" id="935846"/>
    <lineage>
        <taxon>Bacteria</taxon>
        <taxon>Bacillati</taxon>
        <taxon>Bacillota</taxon>
        <taxon>Bacilli</taxon>
        <taxon>Bacillales</taxon>
        <taxon>Paenibacillaceae</taxon>
        <taxon>Paenibacillus</taxon>
    </lineage>
</organism>
<feature type="region of interest" description="Disordered" evidence="1">
    <location>
        <begin position="26"/>
        <end position="50"/>
    </location>
</feature>
<accession>A0ABY1LVL3</accession>
<comment type="caution">
    <text evidence="2">The sequence shown here is derived from an EMBL/GenBank/DDBJ whole genome shotgun (WGS) entry which is preliminary data.</text>
</comment>
<dbReference type="EMBL" id="FXAE01000010">
    <property type="protein sequence ID" value="SMF13417.1"/>
    <property type="molecule type" value="Genomic_DNA"/>
</dbReference>
<protein>
    <submittedName>
        <fullName evidence="2">Uncharacterized protein</fullName>
    </submittedName>
</protein>
<proteinExistence type="predicted"/>
<name>A0ABY1LVL3_9BACL</name>